<feature type="domain" description="LysM" evidence="4">
    <location>
        <begin position="266"/>
        <end position="309"/>
    </location>
</feature>
<proteinExistence type="inferred from homology"/>
<dbReference type="PANTHER" id="PTHR33734:SF22">
    <property type="entry name" value="MEMBRANE-BOUND LYTIC MUREIN TRANSGLYCOSYLASE D"/>
    <property type="match status" value="1"/>
</dbReference>
<dbReference type="AlphaFoldDB" id="A0A1M6BRN3"/>
<dbReference type="PROSITE" id="PS51782">
    <property type="entry name" value="LYSM"/>
    <property type="match status" value="4"/>
</dbReference>
<dbReference type="PANTHER" id="PTHR33734">
    <property type="entry name" value="LYSM DOMAIN-CONTAINING GPI-ANCHORED PROTEIN 2"/>
    <property type="match status" value="1"/>
</dbReference>
<evidence type="ECO:0000259" key="4">
    <source>
        <dbReference type="PROSITE" id="PS51782"/>
    </source>
</evidence>
<dbReference type="OrthoDB" id="2149800at2"/>
<keyword evidence="6" id="KW-1185">Reference proteome</keyword>
<dbReference type="RefSeq" id="WP_073165035.1">
    <property type="nucleotide sequence ID" value="NZ_FQZE01000003.1"/>
</dbReference>
<protein>
    <submittedName>
        <fullName evidence="5">ABC-type branched-chain amino acid transport system, substrate-binding protein</fullName>
    </submittedName>
</protein>
<dbReference type="GO" id="GO:0016020">
    <property type="term" value="C:membrane"/>
    <property type="evidence" value="ECO:0007669"/>
    <property type="project" value="UniProtKB-SubCell"/>
</dbReference>
<dbReference type="Pfam" id="PF13458">
    <property type="entry name" value="Peripla_BP_6"/>
    <property type="match status" value="1"/>
</dbReference>
<dbReference type="CDD" id="cd00118">
    <property type="entry name" value="LysM"/>
    <property type="match status" value="5"/>
</dbReference>
<dbReference type="Pfam" id="PF01476">
    <property type="entry name" value="LysM"/>
    <property type="match status" value="5"/>
</dbReference>
<feature type="signal peptide" evidence="3">
    <location>
        <begin position="1"/>
        <end position="22"/>
    </location>
</feature>
<dbReference type="Proteomes" id="UP000184050">
    <property type="component" value="Unassembled WGS sequence"/>
</dbReference>
<dbReference type="Gene3D" id="3.10.350.10">
    <property type="entry name" value="LysM domain"/>
    <property type="match status" value="5"/>
</dbReference>
<feature type="chain" id="PRO_5012206534" evidence="3">
    <location>
        <begin position="23"/>
        <end position="842"/>
    </location>
</feature>
<dbReference type="SUPFAM" id="SSF54106">
    <property type="entry name" value="LysM domain"/>
    <property type="match status" value="4"/>
</dbReference>
<dbReference type="InterPro" id="IPR036779">
    <property type="entry name" value="LysM_dom_sf"/>
</dbReference>
<evidence type="ECO:0000256" key="3">
    <source>
        <dbReference type="SAM" id="SignalP"/>
    </source>
</evidence>
<evidence type="ECO:0000313" key="6">
    <source>
        <dbReference type="Proteomes" id="UP000184050"/>
    </source>
</evidence>
<feature type="domain" description="LysM" evidence="4">
    <location>
        <begin position="328"/>
        <end position="372"/>
    </location>
</feature>
<gene>
    <name evidence="5" type="ORF">SAMN05444280_1036</name>
</gene>
<evidence type="ECO:0000256" key="1">
    <source>
        <dbReference type="ARBA" id="ARBA00010062"/>
    </source>
</evidence>
<organism evidence="5 6">
    <name type="scientific">Tangfeifania diversioriginum</name>
    <dbReference type="NCBI Taxonomy" id="1168035"/>
    <lineage>
        <taxon>Bacteria</taxon>
        <taxon>Pseudomonadati</taxon>
        <taxon>Bacteroidota</taxon>
        <taxon>Bacteroidia</taxon>
        <taxon>Marinilabiliales</taxon>
        <taxon>Prolixibacteraceae</taxon>
        <taxon>Tangfeifania</taxon>
    </lineage>
</organism>
<dbReference type="STRING" id="1168035.SAMN05444280_1036"/>
<dbReference type="InterPro" id="IPR028082">
    <property type="entry name" value="Peripla_BP_I"/>
</dbReference>
<feature type="domain" description="LysM" evidence="4">
    <location>
        <begin position="39"/>
        <end position="82"/>
    </location>
</feature>
<evidence type="ECO:0000256" key="2">
    <source>
        <dbReference type="ARBA" id="ARBA00022729"/>
    </source>
</evidence>
<keyword evidence="2 3" id="KW-0732">Signal</keyword>
<evidence type="ECO:0000313" key="5">
    <source>
        <dbReference type="EMBL" id="SHI51243.1"/>
    </source>
</evidence>
<dbReference type="Gene3D" id="3.40.50.2300">
    <property type="match status" value="2"/>
</dbReference>
<dbReference type="EMBL" id="FQZE01000003">
    <property type="protein sequence ID" value="SHI51243.1"/>
    <property type="molecule type" value="Genomic_DNA"/>
</dbReference>
<feature type="domain" description="LysM" evidence="4">
    <location>
        <begin position="180"/>
        <end position="228"/>
    </location>
</feature>
<dbReference type="SMART" id="SM00257">
    <property type="entry name" value="LysM"/>
    <property type="match status" value="5"/>
</dbReference>
<dbReference type="InterPro" id="IPR018392">
    <property type="entry name" value="LysM"/>
</dbReference>
<dbReference type="SUPFAM" id="SSF53822">
    <property type="entry name" value="Periplasmic binding protein-like I"/>
    <property type="match status" value="1"/>
</dbReference>
<dbReference type="InterPro" id="IPR028081">
    <property type="entry name" value="Leu-bd"/>
</dbReference>
<comment type="similarity">
    <text evidence="1">Belongs to the leucine-binding protein family.</text>
</comment>
<sequence>MKFSQPLIIVFFFLAFSIGANAQQLKENELVVIKGEKYILHQVRTGETMYSITQRFNVDSNELVAHNPELSDGLKIGEILKIPYREEADLSEKPIYQKGDPSKFIFHTISSRKETPYFIAKQYGITVEEIYAYNPEVQRFRKGVKLRIPRWEAAEDQVDKTEQFPAAEKPLEQDDGDQLIKHEVAQGETLYSISKKYNVSQSEILFYNPGAKDLKAGSIIYLPQTEQTVAEETDRPDEDISQFQDDVQWPDESEGFDAESISGKYFTHTIVSGETLWGISQKYNVDEDELKSLNPVLESGFPAGVSIKIPVEEQELASPEPKNEEAFIRHNVAQGETLFGLATKYNISIPEIRKFNPALENRNLVLGETILIPRKPDEEIATFMKEKEKDSVFVASEEPEFDTDYYEVELPAEIPDYCLPAISESFVSQVYDVALFLPFYVYANDTLNREIIMPDTTQMNDLAFSDNPLIDELPEETDTLIEQELTQEMFHSFYRNSEDFLQFYEGVLLAIDSLEQEGMNIRLHVFDTQQNPDSIRKFIYSEEFLETDLIIGPVYSQVQQQVSEISAKNRIPMVSPLASQSADLQSNPYLFQINPSRDYLAEKTAEFIAEEYFNSNFIVFEAGDQNNADAERVVELTKERLYQSGYWGQQQGVNFSVYDFNSEGPFGFGRILSRTKENVVFVPSLNEGEISVALSNINNRADDYSITLIGFNRYEQFSSIDLAYYFNLKLHYIDPYWIDYKDPATIQFINKFKANFHTEPDNFGAQGYDVAFYFLNALKNYGKHFEACLPYMRTNLVQGNYKFEKVSPFGGYMNKGVSVINYQRDYDVVRKRIIGKNRIAQQ</sequence>
<name>A0A1M6BRN3_9BACT</name>
<reference evidence="5 6" key="1">
    <citation type="submission" date="2016-11" db="EMBL/GenBank/DDBJ databases">
        <authorList>
            <person name="Jaros S."/>
            <person name="Januszkiewicz K."/>
            <person name="Wedrychowicz H."/>
        </authorList>
    </citation>
    <scope>NUCLEOTIDE SEQUENCE [LARGE SCALE GENOMIC DNA]</scope>
    <source>
        <strain evidence="5 6">DSM 27063</strain>
    </source>
</reference>
<dbReference type="CDD" id="cd06268">
    <property type="entry name" value="PBP1_ABC_transporter_LIVBP-like"/>
    <property type="match status" value="1"/>
</dbReference>
<accession>A0A1M6BRN3</accession>